<evidence type="ECO:0000256" key="7">
    <source>
        <dbReference type="ARBA" id="ARBA00023004"/>
    </source>
</evidence>
<gene>
    <name evidence="10" type="ORF">BDZ94DRAFT_1164146</name>
</gene>
<comment type="cofactor">
    <cofactor evidence="1 9">
        <name>heme</name>
        <dbReference type="ChEBI" id="CHEBI:30413"/>
    </cofactor>
</comment>
<keyword evidence="5 9" id="KW-0479">Metal-binding</keyword>
<dbReference type="Proteomes" id="UP000807353">
    <property type="component" value="Unassembled WGS sequence"/>
</dbReference>
<dbReference type="CDD" id="cd11065">
    <property type="entry name" value="CYP64-like"/>
    <property type="match status" value="1"/>
</dbReference>
<reference evidence="10" key="1">
    <citation type="submission" date="2020-11" db="EMBL/GenBank/DDBJ databases">
        <authorList>
            <consortium name="DOE Joint Genome Institute"/>
            <person name="Ahrendt S."/>
            <person name="Riley R."/>
            <person name="Andreopoulos W."/>
            <person name="Labutti K."/>
            <person name="Pangilinan J."/>
            <person name="Ruiz-Duenas F.J."/>
            <person name="Barrasa J.M."/>
            <person name="Sanchez-Garcia M."/>
            <person name="Camarero S."/>
            <person name="Miyauchi S."/>
            <person name="Serrano A."/>
            <person name="Linde D."/>
            <person name="Babiker R."/>
            <person name="Drula E."/>
            <person name="Ayuso-Fernandez I."/>
            <person name="Pacheco R."/>
            <person name="Padilla G."/>
            <person name="Ferreira P."/>
            <person name="Barriuso J."/>
            <person name="Kellner H."/>
            <person name="Castanera R."/>
            <person name="Alfaro M."/>
            <person name="Ramirez L."/>
            <person name="Pisabarro A.G."/>
            <person name="Kuo A."/>
            <person name="Tritt A."/>
            <person name="Lipzen A."/>
            <person name="He G."/>
            <person name="Yan M."/>
            <person name="Ng V."/>
            <person name="Cullen D."/>
            <person name="Martin F."/>
            <person name="Rosso M.-N."/>
            <person name="Henrissat B."/>
            <person name="Hibbett D."/>
            <person name="Martinez A.T."/>
            <person name="Grigoriev I.V."/>
        </authorList>
    </citation>
    <scope>NUCLEOTIDE SEQUENCE</scope>
    <source>
        <strain evidence="10">CBS 247.69</strain>
    </source>
</reference>
<dbReference type="InterPro" id="IPR002401">
    <property type="entry name" value="Cyt_P450_E_grp-I"/>
</dbReference>
<dbReference type="PANTHER" id="PTHR46300">
    <property type="entry name" value="P450, PUTATIVE (EUROFUNG)-RELATED-RELATED"/>
    <property type="match status" value="1"/>
</dbReference>
<dbReference type="AlphaFoldDB" id="A0A9P5Y6X5"/>
<evidence type="ECO:0000256" key="2">
    <source>
        <dbReference type="ARBA" id="ARBA00005179"/>
    </source>
</evidence>
<evidence type="ECO:0000256" key="4">
    <source>
        <dbReference type="ARBA" id="ARBA00022617"/>
    </source>
</evidence>
<dbReference type="PRINTS" id="PR00463">
    <property type="entry name" value="EP450I"/>
</dbReference>
<comment type="pathway">
    <text evidence="2">Secondary metabolite biosynthesis.</text>
</comment>
<evidence type="ECO:0000313" key="11">
    <source>
        <dbReference type="Proteomes" id="UP000807353"/>
    </source>
</evidence>
<dbReference type="OrthoDB" id="2789670at2759"/>
<dbReference type="InterPro" id="IPR036396">
    <property type="entry name" value="Cyt_P450_sf"/>
</dbReference>
<evidence type="ECO:0000256" key="1">
    <source>
        <dbReference type="ARBA" id="ARBA00001971"/>
    </source>
</evidence>
<evidence type="ECO:0000256" key="3">
    <source>
        <dbReference type="ARBA" id="ARBA00010617"/>
    </source>
</evidence>
<dbReference type="EMBL" id="MU150263">
    <property type="protein sequence ID" value="KAF9463393.1"/>
    <property type="molecule type" value="Genomic_DNA"/>
</dbReference>
<keyword evidence="11" id="KW-1185">Reference proteome</keyword>
<evidence type="ECO:0000313" key="10">
    <source>
        <dbReference type="EMBL" id="KAF9463393.1"/>
    </source>
</evidence>
<dbReference type="SUPFAM" id="SSF48264">
    <property type="entry name" value="Cytochrome P450"/>
    <property type="match status" value="1"/>
</dbReference>
<dbReference type="Pfam" id="PF00067">
    <property type="entry name" value="p450"/>
    <property type="match status" value="1"/>
</dbReference>
<evidence type="ECO:0000256" key="5">
    <source>
        <dbReference type="ARBA" id="ARBA00022723"/>
    </source>
</evidence>
<dbReference type="GO" id="GO:0004497">
    <property type="term" value="F:monooxygenase activity"/>
    <property type="evidence" value="ECO:0007669"/>
    <property type="project" value="UniProtKB-KW"/>
</dbReference>
<sequence>MPQFSVPDINSLLKLLALSITLKYIHRLYYRTKYWPPGPRGLPVLGNIFQLPSFPWFAFTKWKAQYGPVISLNLAGQPMVILNTPKAASDLLVHRSHIYSDRPKFIMASEILSGGLNFSLISYADPWRRMRRATHEGFNVRAVEKYRSLQEVEAARLAINLLHSPNNWDLHFKRSAASTVLCGVYGWNPVGFNGDAIVERANDMAHRLVRATYPCAYLVEIFPLMKYLPSWMAKWKREGLEWFAKDLKMFEGLLSDVRERELTGNCPPCFALSVLENQSKNNLSTEETAWLAGMMFIAGSETTAAALYVFLLAMVLNPDVMRKAQAEIDEVVGRDRLPTFRDFDTLPYIQAMVKEVLRWRTVAPLSVPRCASESDWYEGHYIPQGSLVVSNICCCFRDPDIFPDPDEFRPSRFLDTSGKVIHKFSDSMPLGHATYGFGKRICSGLNMANQSLFINIACMLWALNIEKARDSHGNPIVPSSVDCVDEGIIVRPALFTCKIEPRSDDVVMMLEQAKLEK</sequence>
<dbReference type="GO" id="GO:0005506">
    <property type="term" value="F:iron ion binding"/>
    <property type="evidence" value="ECO:0007669"/>
    <property type="project" value="InterPro"/>
</dbReference>
<dbReference type="GO" id="GO:0016705">
    <property type="term" value="F:oxidoreductase activity, acting on paired donors, with incorporation or reduction of molecular oxygen"/>
    <property type="evidence" value="ECO:0007669"/>
    <property type="project" value="InterPro"/>
</dbReference>
<dbReference type="GO" id="GO:0020037">
    <property type="term" value="F:heme binding"/>
    <property type="evidence" value="ECO:0007669"/>
    <property type="project" value="InterPro"/>
</dbReference>
<evidence type="ECO:0000256" key="8">
    <source>
        <dbReference type="ARBA" id="ARBA00023033"/>
    </source>
</evidence>
<keyword evidence="6" id="KW-0560">Oxidoreductase</keyword>
<organism evidence="10 11">
    <name type="scientific">Collybia nuda</name>
    <dbReference type="NCBI Taxonomy" id="64659"/>
    <lineage>
        <taxon>Eukaryota</taxon>
        <taxon>Fungi</taxon>
        <taxon>Dikarya</taxon>
        <taxon>Basidiomycota</taxon>
        <taxon>Agaricomycotina</taxon>
        <taxon>Agaricomycetes</taxon>
        <taxon>Agaricomycetidae</taxon>
        <taxon>Agaricales</taxon>
        <taxon>Tricholomatineae</taxon>
        <taxon>Clitocybaceae</taxon>
        <taxon>Collybia</taxon>
    </lineage>
</organism>
<keyword evidence="7 9" id="KW-0408">Iron</keyword>
<accession>A0A9P5Y6X5</accession>
<dbReference type="Gene3D" id="1.10.630.10">
    <property type="entry name" value="Cytochrome P450"/>
    <property type="match status" value="1"/>
</dbReference>
<evidence type="ECO:0000256" key="6">
    <source>
        <dbReference type="ARBA" id="ARBA00023002"/>
    </source>
</evidence>
<dbReference type="InterPro" id="IPR001128">
    <property type="entry name" value="Cyt_P450"/>
</dbReference>
<proteinExistence type="inferred from homology"/>
<comment type="caution">
    <text evidence="10">The sequence shown here is derived from an EMBL/GenBank/DDBJ whole genome shotgun (WGS) entry which is preliminary data.</text>
</comment>
<keyword evidence="8" id="KW-0503">Monooxygenase</keyword>
<evidence type="ECO:0000256" key="9">
    <source>
        <dbReference type="PIRSR" id="PIRSR602401-1"/>
    </source>
</evidence>
<dbReference type="PANTHER" id="PTHR46300:SF1">
    <property type="entry name" value="P450, PUTATIVE (EUROFUNG)-RELATED"/>
    <property type="match status" value="1"/>
</dbReference>
<keyword evidence="4 9" id="KW-0349">Heme</keyword>
<name>A0A9P5Y6X5_9AGAR</name>
<dbReference type="PRINTS" id="PR00385">
    <property type="entry name" value="P450"/>
</dbReference>
<feature type="binding site" description="axial binding residue" evidence="9">
    <location>
        <position position="442"/>
    </location>
    <ligand>
        <name>heme</name>
        <dbReference type="ChEBI" id="CHEBI:30413"/>
    </ligand>
    <ligandPart>
        <name>Fe</name>
        <dbReference type="ChEBI" id="CHEBI:18248"/>
    </ligandPart>
</feature>
<dbReference type="InterPro" id="IPR050364">
    <property type="entry name" value="Cytochrome_P450_fung"/>
</dbReference>
<comment type="similarity">
    <text evidence="3">Belongs to the cytochrome P450 family.</text>
</comment>
<protein>
    <submittedName>
        <fullName evidence="10">Cytochrome P450</fullName>
    </submittedName>
</protein>